<dbReference type="AlphaFoldDB" id="A0A1J4JHC2"/>
<sequence length="460" mass="53748">MSFSVDYKNESAFKEFAHPFLAMLDARKHAEKNDKKITYDHLSNEDSEIILRVFKNLKQLENAEENKFLLESLKSDVKLCPLSISKFIDLNSIEALGKCFGYAVSAPNDIILILKVIGRLLNSDARCYDAFSNYIKEIFDLIPHSEKSATLGSEIVKQIIINTENGANNLIYEGLFEEIKMFLVNFNEENFQNSFLKEKYLIILEKAVIYCDSRFIQSNTAFLLPVVHLLTVIDKNNLLKLLNLYDRMLIDSNLPPIAIITDAIFHKILSDTNSVNVRSVLKLLNTVLIKEPLYFAKYVQNYRFFEWILNFMQFDNLPFVICRLFRNFSCMQNYLEYIVLSHLYICLFDYMFAHVNKDLDYKSLEDLCMFFINVSNFTQEVTEYPHFHDLFTVSASILDSLTEEYYAKSFICLFTKLHQFRINNEALNHIQFHDILQEICESQNPLIAEWAHKCITEMNA</sequence>
<evidence type="ECO:0000313" key="1">
    <source>
        <dbReference type="EMBL" id="OHS98546.1"/>
    </source>
</evidence>
<dbReference type="RefSeq" id="XP_068351683.1">
    <property type="nucleotide sequence ID" value="XM_068494516.1"/>
</dbReference>
<dbReference type="VEuPathDB" id="TrichDB:TRFO_08822"/>
<keyword evidence="2" id="KW-1185">Reference proteome</keyword>
<accession>A0A1J4JHC2</accession>
<proteinExistence type="predicted"/>
<dbReference type="Proteomes" id="UP000179807">
    <property type="component" value="Unassembled WGS sequence"/>
</dbReference>
<reference evidence="1" key="1">
    <citation type="submission" date="2016-10" db="EMBL/GenBank/DDBJ databases">
        <authorList>
            <person name="Benchimol M."/>
            <person name="Almeida L.G."/>
            <person name="Vasconcelos A.T."/>
            <person name="Perreira-Neves A."/>
            <person name="Rosa I.A."/>
            <person name="Tasca T."/>
            <person name="Bogo M.R."/>
            <person name="de Souza W."/>
        </authorList>
    </citation>
    <scope>NUCLEOTIDE SEQUENCE [LARGE SCALE GENOMIC DNA]</scope>
    <source>
        <strain evidence="1">K</strain>
    </source>
</reference>
<name>A0A1J4JHC2_9EUKA</name>
<protein>
    <submittedName>
        <fullName evidence="1">Uncharacterized protein</fullName>
    </submittedName>
</protein>
<comment type="caution">
    <text evidence="1">The sequence shown here is derived from an EMBL/GenBank/DDBJ whole genome shotgun (WGS) entry which is preliminary data.</text>
</comment>
<dbReference type="EMBL" id="MLAK01001049">
    <property type="protein sequence ID" value="OHS98546.1"/>
    <property type="molecule type" value="Genomic_DNA"/>
</dbReference>
<gene>
    <name evidence="1" type="ORF">TRFO_08822</name>
</gene>
<evidence type="ECO:0000313" key="2">
    <source>
        <dbReference type="Proteomes" id="UP000179807"/>
    </source>
</evidence>
<dbReference type="GeneID" id="94829220"/>
<organism evidence="1 2">
    <name type="scientific">Tritrichomonas foetus</name>
    <dbReference type="NCBI Taxonomy" id="1144522"/>
    <lineage>
        <taxon>Eukaryota</taxon>
        <taxon>Metamonada</taxon>
        <taxon>Parabasalia</taxon>
        <taxon>Tritrichomonadida</taxon>
        <taxon>Tritrichomonadidae</taxon>
        <taxon>Tritrichomonas</taxon>
    </lineage>
</organism>